<name>A0A0K0XU15_9GAMM</name>
<dbReference type="EMBL" id="CP012154">
    <property type="protein sequence ID" value="AKS41155.1"/>
    <property type="molecule type" value="Genomic_DNA"/>
</dbReference>
<dbReference type="PANTHER" id="PTHR39173:SF1">
    <property type="entry name" value="ACETYLTRANSFERASE"/>
    <property type="match status" value="1"/>
</dbReference>
<dbReference type="AlphaFoldDB" id="A0A0K0XU15"/>
<proteinExistence type="predicted"/>
<dbReference type="GO" id="GO:0016747">
    <property type="term" value="F:acyltransferase activity, transferring groups other than amino-acyl groups"/>
    <property type="evidence" value="ECO:0007669"/>
    <property type="project" value="InterPro"/>
</dbReference>
<dbReference type="Proteomes" id="UP000066624">
    <property type="component" value="Chromosome"/>
</dbReference>
<dbReference type="Pfam" id="PF00583">
    <property type="entry name" value="Acetyltransf_1"/>
    <property type="match status" value="1"/>
</dbReference>
<gene>
    <name evidence="1" type="ORF">WM2015_774</name>
</gene>
<dbReference type="CDD" id="cd04301">
    <property type="entry name" value="NAT_SF"/>
    <property type="match status" value="1"/>
</dbReference>
<dbReference type="Gene3D" id="3.40.630.30">
    <property type="match status" value="1"/>
</dbReference>
<evidence type="ECO:0000313" key="1">
    <source>
        <dbReference type="EMBL" id="AKS41155.1"/>
    </source>
</evidence>
<dbReference type="PROSITE" id="PS51186">
    <property type="entry name" value="GNAT"/>
    <property type="match status" value="1"/>
</dbReference>
<sequence length="181" mass="20161">MASDRSPSPPRVLIDPTPRYEASYLRYLDELGQEERYPFPLDFDASDFSALLVRLDDLRAGRNLPEGRVPSSTYWLVEGDEIIGVSNLRHALNEAIREVGGHIGLGVRPSRRGEGLGSELMALTIGRAWQRGMAELYIHCYRDNAASARMIRANGGQLHSEIEVGQPPRIVQRYRVGKGCG</sequence>
<dbReference type="InterPro" id="IPR016181">
    <property type="entry name" value="Acyl_CoA_acyltransferase"/>
</dbReference>
<dbReference type="KEGG" id="wma:WM2015_774"/>
<dbReference type="InterPro" id="IPR000182">
    <property type="entry name" value="GNAT_dom"/>
</dbReference>
<keyword evidence="1" id="KW-0808">Transferase</keyword>
<dbReference type="PANTHER" id="PTHR39173">
    <property type="entry name" value="ACETYLTRANSFERASE"/>
    <property type="match status" value="1"/>
</dbReference>
<reference evidence="1 2" key="1">
    <citation type="submission" date="2015-07" db="EMBL/GenBank/DDBJ databases">
        <authorList>
            <person name="Noorani M."/>
        </authorList>
    </citation>
    <scope>NUCLEOTIDE SEQUENCE [LARGE SCALE GENOMIC DNA]</scope>
    <source>
        <strain evidence="1 2">KCTC 42284</strain>
    </source>
</reference>
<organism evidence="1 2">
    <name type="scientific">Wenzhouxiangella marina</name>
    <dbReference type="NCBI Taxonomy" id="1579979"/>
    <lineage>
        <taxon>Bacteria</taxon>
        <taxon>Pseudomonadati</taxon>
        <taxon>Pseudomonadota</taxon>
        <taxon>Gammaproteobacteria</taxon>
        <taxon>Chromatiales</taxon>
        <taxon>Wenzhouxiangellaceae</taxon>
        <taxon>Wenzhouxiangella</taxon>
    </lineage>
</organism>
<accession>A0A0K0XU15</accession>
<dbReference type="RefSeq" id="WP_049724812.1">
    <property type="nucleotide sequence ID" value="NZ_CP012154.1"/>
</dbReference>
<dbReference type="SUPFAM" id="SSF55729">
    <property type="entry name" value="Acyl-CoA N-acyltransferases (Nat)"/>
    <property type="match status" value="1"/>
</dbReference>
<protein>
    <submittedName>
        <fullName evidence="1">GNAT family acetyltransferase</fullName>
    </submittedName>
</protein>
<dbReference type="STRING" id="1579979.WM2015_774"/>
<dbReference type="OrthoDB" id="9797989at2"/>
<evidence type="ECO:0000313" key="2">
    <source>
        <dbReference type="Proteomes" id="UP000066624"/>
    </source>
</evidence>
<keyword evidence="2" id="KW-1185">Reference proteome</keyword>